<keyword evidence="1" id="KW-1133">Transmembrane helix</keyword>
<keyword evidence="1" id="KW-0472">Membrane</keyword>
<dbReference type="InterPro" id="IPR025498">
    <property type="entry name" value="DUF4389"/>
</dbReference>
<sequence>MVAAAPSYPFGLDIDPPAPQSRLTIFFRYLLAIPHIIVVGILSLVVEILVVLAWFIIVITGKLPGGFASFVLNVYHWAVRMQAYIYLLTGKYPPFAMGPDAAYPVRFWGEAKLDGRSRLTVFFRLFMVIPHAIVLYILQIVASVLLFIGWVAGIFIGRLPGFIHDFVSGYLRWNTRVGAYMLLLTDEYPPFSMS</sequence>
<reference evidence="2 3" key="1">
    <citation type="journal article" date="2023" name="ISME J.">
        <title>Thermophilic Dehalococcoidia with unusual traits shed light on an unexpected past.</title>
        <authorList>
            <person name="Palmer M."/>
            <person name="Covington J.K."/>
            <person name="Zhou E.M."/>
            <person name="Thomas S.C."/>
            <person name="Habib N."/>
            <person name="Seymour C.O."/>
            <person name="Lai D."/>
            <person name="Johnston J."/>
            <person name="Hashimi A."/>
            <person name="Jiao J.Y."/>
            <person name="Muok A.R."/>
            <person name="Liu L."/>
            <person name="Xian W.D."/>
            <person name="Zhi X.Y."/>
            <person name="Li M.M."/>
            <person name="Silva L.P."/>
            <person name="Bowen B.P."/>
            <person name="Louie K."/>
            <person name="Briegel A."/>
            <person name="Pett-Ridge J."/>
            <person name="Weber P.K."/>
            <person name="Tocheva E.I."/>
            <person name="Woyke T."/>
            <person name="Northen T.R."/>
            <person name="Mayali X."/>
            <person name="Li W.J."/>
            <person name="Hedlund B.P."/>
        </authorList>
    </citation>
    <scope>NUCLEOTIDE SEQUENCE [LARGE SCALE GENOMIC DNA]</scope>
    <source>
        <strain evidence="2 3">YIM 72310</strain>
    </source>
</reference>
<accession>A0ABY7M540</accession>
<evidence type="ECO:0000256" key="1">
    <source>
        <dbReference type="SAM" id="Phobius"/>
    </source>
</evidence>
<gene>
    <name evidence="2" type="ORF">O0235_08035</name>
</gene>
<keyword evidence="1" id="KW-0812">Transmembrane</keyword>
<organism evidence="2 3">
    <name type="scientific">Tepidiforma flava</name>
    <dbReference type="NCBI Taxonomy" id="3004094"/>
    <lineage>
        <taxon>Bacteria</taxon>
        <taxon>Bacillati</taxon>
        <taxon>Chloroflexota</taxon>
        <taxon>Tepidiformia</taxon>
        <taxon>Tepidiformales</taxon>
        <taxon>Tepidiformaceae</taxon>
        <taxon>Tepidiforma</taxon>
    </lineage>
</organism>
<protein>
    <submittedName>
        <fullName evidence="2">DUF4389 domain-containing protein</fullName>
    </submittedName>
</protein>
<dbReference type="RefSeq" id="WP_270055271.1">
    <property type="nucleotide sequence ID" value="NZ_CP115149.1"/>
</dbReference>
<name>A0ABY7M540_9CHLR</name>
<dbReference type="Pfam" id="PF14333">
    <property type="entry name" value="DUF4389"/>
    <property type="match status" value="2"/>
</dbReference>
<keyword evidence="3" id="KW-1185">Reference proteome</keyword>
<feature type="transmembrane region" description="Helical" evidence="1">
    <location>
        <begin position="52"/>
        <end position="75"/>
    </location>
</feature>
<dbReference type="Proteomes" id="UP001212803">
    <property type="component" value="Chromosome"/>
</dbReference>
<feature type="transmembrane region" description="Helical" evidence="1">
    <location>
        <begin position="26"/>
        <end position="46"/>
    </location>
</feature>
<evidence type="ECO:0000313" key="2">
    <source>
        <dbReference type="EMBL" id="WBL34743.1"/>
    </source>
</evidence>
<proteinExistence type="predicted"/>
<dbReference type="EMBL" id="CP115149">
    <property type="protein sequence ID" value="WBL34743.1"/>
    <property type="molecule type" value="Genomic_DNA"/>
</dbReference>
<evidence type="ECO:0000313" key="3">
    <source>
        <dbReference type="Proteomes" id="UP001212803"/>
    </source>
</evidence>